<proteinExistence type="predicted"/>
<organism evidence="1 2">
    <name type="scientific">Tepidibacter hydrothermalis</name>
    <dbReference type="NCBI Taxonomy" id="3036126"/>
    <lineage>
        <taxon>Bacteria</taxon>
        <taxon>Bacillati</taxon>
        <taxon>Bacillota</taxon>
        <taxon>Clostridia</taxon>
        <taxon>Peptostreptococcales</taxon>
        <taxon>Peptostreptococcaceae</taxon>
        <taxon>Tepidibacter</taxon>
    </lineage>
</organism>
<dbReference type="Proteomes" id="UP001222800">
    <property type="component" value="Chromosome"/>
</dbReference>
<sequence length="164" mass="18778">MIMKIDNGTMKELTAIEIKEVFEAINSNNLLHLELVPDGKGQPMVLVAFENNNEIQCYNFPATKGYEIHIINELLRSLDLDIKIEFQTYDQYSQLLNHCMDLVNTKKRVTEKVKQICTSIEHLLGGEDKKKALLLFMEKISESLSLESLEQSCDRVIEDLKGVC</sequence>
<dbReference type="RefSeq" id="WP_277731941.1">
    <property type="nucleotide sequence ID" value="NZ_CP120733.1"/>
</dbReference>
<evidence type="ECO:0000313" key="1">
    <source>
        <dbReference type="EMBL" id="WFD09963.1"/>
    </source>
</evidence>
<evidence type="ECO:0000313" key="2">
    <source>
        <dbReference type="Proteomes" id="UP001222800"/>
    </source>
</evidence>
<reference evidence="1 2" key="1">
    <citation type="submission" date="2023-03" db="EMBL/GenBank/DDBJ databases">
        <title>Complete genome sequence of Tepidibacter sp. SWIR-1, isolated from a deep-sea hydrothermal vent.</title>
        <authorList>
            <person name="Li X."/>
        </authorList>
    </citation>
    <scope>NUCLEOTIDE SEQUENCE [LARGE SCALE GENOMIC DNA]</scope>
    <source>
        <strain evidence="1 2">SWIR-1</strain>
    </source>
</reference>
<dbReference type="EMBL" id="CP120733">
    <property type="protein sequence ID" value="WFD09963.1"/>
    <property type="molecule type" value="Genomic_DNA"/>
</dbReference>
<name>A0ABY8EAM9_9FIRM</name>
<protein>
    <submittedName>
        <fullName evidence="1">Uncharacterized protein</fullName>
    </submittedName>
</protein>
<gene>
    <name evidence="1" type="ORF">P4S50_16535</name>
</gene>
<accession>A0ABY8EAM9</accession>
<keyword evidence="2" id="KW-1185">Reference proteome</keyword>